<dbReference type="HAMAP" id="MF_00042">
    <property type="entry name" value="RNase_H"/>
    <property type="match status" value="1"/>
</dbReference>
<dbReference type="Gene3D" id="3.30.420.10">
    <property type="entry name" value="Ribonuclease H-like superfamily/Ribonuclease H"/>
    <property type="match status" value="1"/>
</dbReference>
<keyword evidence="14" id="KW-1185">Reference proteome</keyword>
<dbReference type="SUPFAM" id="SSF53098">
    <property type="entry name" value="Ribonuclease H-like"/>
    <property type="match status" value="1"/>
</dbReference>
<reference evidence="13 14" key="1">
    <citation type="submission" date="2020-01" db="EMBL/GenBank/DDBJ databases">
        <title>Genome sequence of Desulfovibrio aerotolerans DSM 16695(T).</title>
        <authorList>
            <person name="Karnachuk O."/>
            <person name="Avakyan M."/>
            <person name="Mardanov A."/>
            <person name="Kadnikov V."/>
            <person name="Ravin N."/>
        </authorList>
    </citation>
    <scope>NUCLEOTIDE SEQUENCE [LARGE SCALE GENOMIC DNA]</scope>
    <source>
        <strain evidence="13 14">DSM 16695</strain>
    </source>
</reference>
<dbReference type="InterPro" id="IPR050092">
    <property type="entry name" value="RNase_H"/>
</dbReference>
<feature type="binding site" evidence="11">
    <location>
        <position position="18"/>
    </location>
    <ligand>
        <name>Mg(2+)</name>
        <dbReference type="ChEBI" id="CHEBI:18420"/>
        <label>1</label>
    </ligand>
</feature>
<dbReference type="GO" id="GO:0005737">
    <property type="term" value="C:cytoplasm"/>
    <property type="evidence" value="ECO:0007669"/>
    <property type="project" value="UniProtKB-SubCell"/>
</dbReference>
<evidence type="ECO:0000256" key="3">
    <source>
        <dbReference type="ARBA" id="ARBA00005300"/>
    </source>
</evidence>
<dbReference type="PROSITE" id="PS50879">
    <property type="entry name" value="RNASE_H_1"/>
    <property type="match status" value="1"/>
</dbReference>
<evidence type="ECO:0000256" key="11">
    <source>
        <dbReference type="HAMAP-Rule" id="MF_00042"/>
    </source>
</evidence>
<comment type="subunit">
    <text evidence="4 11">Monomer.</text>
</comment>
<dbReference type="InterPro" id="IPR036397">
    <property type="entry name" value="RNaseH_sf"/>
</dbReference>
<proteinExistence type="inferred from homology"/>
<comment type="similarity">
    <text evidence="3 11">Belongs to the RNase H family.</text>
</comment>
<evidence type="ECO:0000256" key="2">
    <source>
        <dbReference type="ARBA" id="ARBA00004065"/>
    </source>
</evidence>
<dbReference type="Proteomes" id="UP000482487">
    <property type="component" value="Unassembled WGS sequence"/>
</dbReference>
<keyword evidence="7 11" id="KW-0479">Metal-binding</keyword>
<keyword evidence="11" id="KW-0963">Cytoplasm</keyword>
<evidence type="ECO:0000256" key="5">
    <source>
        <dbReference type="ARBA" id="ARBA00012180"/>
    </source>
</evidence>
<keyword evidence="6 11" id="KW-0540">Nuclease</keyword>
<comment type="subcellular location">
    <subcellularLocation>
        <location evidence="11">Cytoplasm</location>
    </subcellularLocation>
</comment>
<feature type="domain" description="RNase H type-1" evidence="12">
    <location>
        <begin position="9"/>
        <end position="151"/>
    </location>
</feature>
<evidence type="ECO:0000259" key="12">
    <source>
        <dbReference type="PROSITE" id="PS50879"/>
    </source>
</evidence>
<comment type="caution">
    <text evidence="13">The sequence shown here is derived from an EMBL/GenBank/DDBJ whole genome shotgun (WGS) entry which is preliminary data.</text>
</comment>
<name>A0A7C9IPX5_9BACT</name>
<comment type="cofactor">
    <cofactor evidence="11">
        <name>Mg(2+)</name>
        <dbReference type="ChEBI" id="CHEBI:18420"/>
    </cofactor>
    <text evidence="11">Binds 1 Mg(2+) ion per subunit. May bind a second metal ion at a regulatory site, or after substrate binding.</text>
</comment>
<feature type="binding site" evidence="11">
    <location>
        <position position="143"/>
    </location>
    <ligand>
        <name>Mg(2+)</name>
        <dbReference type="ChEBI" id="CHEBI:18420"/>
        <label>2</label>
    </ligand>
</feature>
<evidence type="ECO:0000256" key="10">
    <source>
        <dbReference type="ARBA" id="ARBA00022842"/>
    </source>
</evidence>
<dbReference type="GO" id="GO:0000287">
    <property type="term" value="F:magnesium ion binding"/>
    <property type="evidence" value="ECO:0007669"/>
    <property type="project" value="UniProtKB-UniRule"/>
</dbReference>
<dbReference type="PANTHER" id="PTHR10642">
    <property type="entry name" value="RIBONUCLEASE H1"/>
    <property type="match status" value="1"/>
</dbReference>
<comment type="function">
    <text evidence="2 11">Endonuclease that specifically degrades the RNA of RNA-DNA hybrids.</text>
</comment>
<evidence type="ECO:0000313" key="14">
    <source>
        <dbReference type="Proteomes" id="UP000482487"/>
    </source>
</evidence>
<dbReference type="InterPro" id="IPR002156">
    <property type="entry name" value="RNaseH_domain"/>
</dbReference>
<evidence type="ECO:0000313" key="13">
    <source>
        <dbReference type="EMBL" id="MYL84719.1"/>
    </source>
</evidence>
<dbReference type="EC" id="3.1.26.4" evidence="5 11"/>
<dbReference type="OrthoDB" id="7845843at2"/>
<evidence type="ECO:0000256" key="1">
    <source>
        <dbReference type="ARBA" id="ARBA00000077"/>
    </source>
</evidence>
<dbReference type="NCBIfam" id="NF001236">
    <property type="entry name" value="PRK00203.1"/>
    <property type="match status" value="1"/>
</dbReference>
<dbReference type="FunFam" id="3.30.420.10:FF:000089">
    <property type="entry name" value="Ribonuclease H"/>
    <property type="match status" value="1"/>
</dbReference>
<dbReference type="EMBL" id="WVUD01000040">
    <property type="protein sequence ID" value="MYL84719.1"/>
    <property type="molecule type" value="Genomic_DNA"/>
</dbReference>
<sequence>MTEETTTPPRKTVMIHTDGACLGNPGPGGYGAVLDCDGERREISGGRKLTTNNRMELLACIEALELLTDPCDVSLVTDSRYVHDAIEKRWLASWIKKGWVNSERKPVKNQDLWRRMIPLLSRHKIKFNWVRGHTGHPENERCDVLARNAANTRGLPVDEGYPG</sequence>
<dbReference type="PANTHER" id="PTHR10642:SF26">
    <property type="entry name" value="RIBONUCLEASE H1"/>
    <property type="match status" value="1"/>
</dbReference>
<keyword evidence="9 11" id="KW-0378">Hydrolase</keyword>
<evidence type="ECO:0000256" key="4">
    <source>
        <dbReference type="ARBA" id="ARBA00011245"/>
    </source>
</evidence>
<keyword evidence="10 11" id="KW-0460">Magnesium</keyword>
<dbReference type="GO" id="GO:0003676">
    <property type="term" value="F:nucleic acid binding"/>
    <property type="evidence" value="ECO:0007669"/>
    <property type="project" value="InterPro"/>
</dbReference>
<gene>
    <name evidence="11 13" type="primary">rnhA</name>
    <name evidence="13" type="ORF">GTA51_16520</name>
</gene>
<comment type="catalytic activity">
    <reaction evidence="1 11">
        <text>Endonucleolytic cleavage to 5'-phosphomonoester.</text>
        <dbReference type="EC" id="3.1.26.4"/>
    </reaction>
</comment>
<evidence type="ECO:0000256" key="9">
    <source>
        <dbReference type="ARBA" id="ARBA00022801"/>
    </source>
</evidence>
<dbReference type="GO" id="GO:0043137">
    <property type="term" value="P:DNA replication, removal of RNA primer"/>
    <property type="evidence" value="ECO:0007669"/>
    <property type="project" value="TreeGrafter"/>
</dbReference>
<accession>A0A7C9IPX5</accession>
<dbReference type="InterPro" id="IPR022892">
    <property type="entry name" value="RNaseHI"/>
</dbReference>
<organism evidence="13 14">
    <name type="scientific">Solidesulfovibrio aerotolerans</name>
    <dbReference type="NCBI Taxonomy" id="295255"/>
    <lineage>
        <taxon>Bacteria</taxon>
        <taxon>Pseudomonadati</taxon>
        <taxon>Thermodesulfobacteriota</taxon>
        <taxon>Desulfovibrionia</taxon>
        <taxon>Desulfovibrionales</taxon>
        <taxon>Desulfovibrionaceae</taxon>
        <taxon>Solidesulfovibrio</taxon>
    </lineage>
</organism>
<evidence type="ECO:0000256" key="8">
    <source>
        <dbReference type="ARBA" id="ARBA00022759"/>
    </source>
</evidence>
<dbReference type="CDD" id="cd09278">
    <property type="entry name" value="RNase_HI_prokaryote_like"/>
    <property type="match status" value="1"/>
</dbReference>
<dbReference type="AlphaFoldDB" id="A0A7C9IPX5"/>
<protein>
    <recommendedName>
        <fullName evidence="5 11">Ribonuclease H</fullName>
        <shortName evidence="11">RNase H</shortName>
        <ecNumber evidence="5 11">3.1.26.4</ecNumber>
    </recommendedName>
</protein>
<keyword evidence="8 11" id="KW-0255">Endonuclease</keyword>
<feature type="binding site" evidence="11">
    <location>
        <position position="18"/>
    </location>
    <ligand>
        <name>Mg(2+)</name>
        <dbReference type="ChEBI" id="CHEBI:18420"/>
        <label>2</label>
    </ligand>
</feature>
<evidence type="ECO:0000256" key="7">
    <source>
        <dbReference type="ARBA" id="ARBA00022723"/>
    </source>
</evidence>
<dbReference type="GO" id="GO:0004523">
    <property type="term" value="F:RNA-DNA hybrid ribonuclease activity"/>
    <property type="evidence" value="ECO:0007669"/>
    <property type="project" value="UniProtKB-UniRule"/>
</dbReference>
<dbReference type="Pfam" id="PF00075">
    <property type="entry name" value="RNase_H"/>
    <property type="match status" value="1"/>
</dbReference>
<feature type="binding site" evidence="11">
    <location>
        <position position="78"/>
    </location>
    <ligand>
        <name>Mg(2+)</name>
        <dbReference type="ChEBI" id="CHEBI:18420"/>
        <label>1</label>
    </ligand>
</feature>
<evidence type="ECO:0000256" key="6">
    <source>
        <dbReference type="ARBA" id="ARBA00022722"/>
    </source>
</evidence>
<feature type="binding site" evidence="11">
    <location>
        <position position="56"/>
    </location>
    <ligand>
        <name>Mg(2+)</name>
        <dbReference type="ChEBI" id="CHEBI:18420"/>
        <label>1</label>
    </ligand>
</feature>
<dbReference type="InterPro" id="IPR012337">
    <property type="entry name" value="RNaseH-like_sf"/>
</dbReference>